<evidence type="ECO:0000313" key="1">
    <source>
        <dbReference type="EMBL" id="MBD8021313.1"/>
    </source>
</evidence>
<proteinExistence type="predicted"/>
<sequence>MTAQQTTPHLPSAPYSSAAGPASGAADTVQVFLASTALEVVFLAAGIDAGCYDSAVAPAVIRTTAQPRPAARARERILLLSDNAAVLEQATPLHSALGLSSLMARFDRVLTLNESITPHHPNTWAPAEADLPMLQRLLRSHWELGTSDVELIVESPQVNPAIALARIFSESLIRVSADGLMSYGPTRSRLPLGMQQRMTTLHYAPLAPDLQPRLLHETGIVPVPVPLEAVSDVIAEVRENAADMIDAAAARLTGERTGIILGQYCAALGLITESEESELHCQMAEAVLSAGCKTVAFKPHPAAPTASTAALAAHVTAHGGRFVVIDTPVIAEALITAIGPAIVVSAFSTSLMLVAQLYGCQTAAVGSRLLLQRLRPYENSNRIPLTIIDQFAHRGHADIDPQAHGDESMNLQDLVDAVSYCMQPRLLPAFRQRTSDLLARLDDDTRGLYFTRGTLSALDLPGRLPRRSHPRTTARRAGRLGSDYLLYRARRAIRRSRTRRAAERQKRRQR</sequence>
<dbReference type="Proteomes" id="UP000651517">
    <property type="component" value="Unassembled WGS sequence"/>
</dbReference>
<gene>
    <name evidence="1" type="ORF">H9634_11030</name>
</gene>
<name>A0ABR8WWN0_9MICO</name>
<accession>A0ABR8WWN0</accession>
<dbReference type="InterPro" id="IPR010866">
    <property type="entry name" value="A-2_8-polyST"/>
</dbReference>
<reference evidence="1 2" key="1">
    <citation type="submission" date="2020-08" db="EMBL/GenBank/DDBJ databases">
        <title>A Genomic Blueprint of the Chicken Gut Microbiome.</title>
        <authorList>
            <person name="Gilroy R."/>
            <person name="Ravi A."/>
            <person name="Getino M."/>
            <person name="Pursley I."/>
            <person name="Horton D.L."/>
            <person name="Alikhan N.-F."/>
            <person name="Baker D."/>
            <person name="Gharbi K."/>
            <person name="Hall N."/>
            <person name="Watson M."/>
            <person name="Adriaenssens E.M."/>
            <person name="Foster-Nyarko E."/>
            <person name="Jarju S."/>
            <person name="Secka A."/>
            <person name="Antonio M."/>
            <person name="Oren A."/>
            <person name="Chaudhuri R."/>
            <person name="La Ragione R.M."/>
            <person name="Hildebrand F."/>
            <person name="Pallen M.J."/>
        </authorList>
    </citation>
    <scope>NUCLEOTIDE SEQUENCE [LARGE SCALE GENOMIC DNA]</scope>
    <source>
        <strain evidence="1 2">Re57</strain>
    </source>
</reference>
<protein>
    <submittedName>
        <fullName evidence="1">Uncharacterized protein</fullName>
    </submittedName>
</protein>
<dbReference type="EMBL" id="JACSPY010000011">
    <property type="protein sequence ID" value="MBD8021313.1"/>
    <property type="molecule type" value="Genomic_DNA"/>
</dbReference>
<comment type="caution">
    <text evidence="1">The sequence shown here is derived from an EMBL/GenBank/DDBJ whole genome shotgun (WGS) entry which is preliminary data.</text>
</comment>
<organism evidence="1 2">
    <name type="scientific">Brevibacterium gallinarum</name>
    <dbReference type="NCBI Taxonomy" id="2762220"/>
    <lineage>
        <taxon>Bacteria</taxon>
        <taxon>Bacillati</taxon>
        <taxon>Actinomycetota</taxon>
        <taxon>Actinomycetes</taxon>
        <taxon>Micrococcales</taxon>
        <taxon>Brevibacteriaceae</taxon>
        <taxon>Brevibacterium</taxon>
    </lineage>
</organism>
<evidence type="ECO:0000313" key="2">
    <source>
        <dbReference type="Proteomes" id="UP000651517"/>
    </source>
</evidence>
<keyword evidence="2" id="KW-1185">Reference proteome</keyword>
<dbReference type="Pfam" id="PF07388">
    <property type="entry name" value="A-2_8-polyST"/>
    <property type="match status" value="1"/>
</dbReference>
<dbReference type="RefSeq" id="WP_191726700.1">
    <property type="nucleotide sequence ID" value="NZ_JACSPY010000011.1"/>
</dbReference>